<feature type="region of interest" description="Disordered" evidence="1">
    <location>
        <begin position="1"/>
        <end position="34"/>
    </location>
</feature>
<accession>A0A7W7DY47</accession>
<evidence type="ECO:0000313" key="2">
    <source>
        <dbReference type="EMBL" id="MBB4734521.1"/>
    </source>
</evidence>
<feature type="compositionally biased region" description="Basic and acidic residues" evidence="1">
    <location>
        <begin position="129"/>
        <end position="146"/>
    </location>
</feature>
<gene>
    <name evidence="2" type="ORF">HDA30_000029</name>
</gene>
<evidence type="ECO:0000313" key="3">
    <source>
        <dbReference type="Proteomes" id="UP000540191"/>
    </source>
</evidence>
<dbReference type="EMBL" id="JACHNA010000001">
    <property type="protein sequence ID" value="MBB4734521.1"/>
    <property type="molecule type" value="Genomic_DNA"/>
</dbReference>
<name>A0A7W7DY47_9MICC</name>
<proteinExistence type="predicted"/>
<dbReference type="RefSeq" id="WP_184240720.1">
    <property type="nucleotide sequence ID" value="NZ_JACHNA010000001.1"/>
</dbReference>
<keyword evidence="3" id="KW-1185">Reference proteome</keyword>
<feature type="compositionally biased region" description="Polar residues" evidence="1">
    <location>
        <begin position="1"/>
        <end position="11"/>
    </location>
</feature>
<evidence type="ECO:0008006" key="4">
    <source>
        <dbReference type="Google" id="ProtNLM"/>
    </source>
</evidence>
<comment type="caution">
    <text evidence="2">The sequence shown here is derived from an EMBL/GenBank/DDBJ whole genome shotgun (WGS) entry which is preliminary data.</text>
</comment>
<reference evidence="2 3" key="1">
    <citation type="submission" date="2020-08" db="EMBL/GenBank/DDBJ databases">
        <title>Sequencing the genomes of 1000 actinobacteria strains.</title>
        <authorList>
            <person name="Klenk H.-P."/>
        </authorList>
    </citation>
    <scope>NUCLEOTIDE SEQUENCE [LARGE SCALE GENOMIC DNA]</scope>
    <source>
        <strain evidence="2 3">DSM 23974</strain>
    </source>
</reference>
<dbReference type="AlphaFoldDB" id="A0A7W7DY47"/>
<feature type="region of interest" description="Disordered" evidence="1">
    <location>
        <begin position="129"/>
        <end position="173"/>
    </location>
</feature>
<feature type="compositionally biased region" description="Low complexity" evidence="1">
    <location>
        <begin position="17"/>
        <end position="26"/>
    </location>
</feature>
<protein>
    <recommendedName>
        <fullName evidence="4">DUF3027 domain-containing protein</fullName>
    </recommendedName>
</protein>
<dbReference type="InterPro" id="IPR021391">
    <property type="entry name" value="DUF3027"/>
</dbReference>
<organism evidence="2 3">
    <name type="scientific">Micrococcus cohnii</name>
    <dbReference type="NCBI Taxonomy" id="993416"/>
    <lineage>
        <taxon>Bacteria</taxon>
        <taxon>Bacillati</taxon>
        <taxon>Actinomycetota</taxon>
        <taxon>Actinomycetes</taxon>
        <taxon>Micrococcales</taxon>
        <taxon>Micrococcaceae</taxon>
        <taxon>Micrococcus</taxon>
    </lineage>
</organism>
<dbReference type="Pfam" id="PF11228">
    <property type="entry name" value="DUF3027"/>
    <property type="match status" value="1"/>
</dbReference>
<sequence>MSGQDLTSATEGPTPEPVASDVVAPARARRRAPRKDEVLMGAVDEARAGLAGLATPEQIGEHVGVVMDDDRLATHRFVSHLPGYRGWHWYATVARVPRSRHVTVCEVGLSAGEDSLVAPPWVPYAERVSQAERARMQSVAEGRDPNRPAPSDENTESEGSDASAPEQERNPAE</sequence>
<dbReference type="Proteomes" id="UP000540191">
    <property type="component" value="Unassembled WGS sequence"/>
</dbReference>
<evidence type="ECO:0000256" key="1">
    <source>
        <dbReference type="SAM" id="MobiDB-lite"/>
    </source>
</evidence>